<evidence type="ECO:0000259" key="2">
    <source>
        <dbReference type="Pfam" id="PF12158"/>
    </source>
</evidence>
<protein>
    <submittedName>
        <fullName evidence="3">DUF3592 domain-containing protein</fullName>
    </submittedName>
</protein>
<evidence type="ECO:0000313" key="3">
    <source>
        <dbReference type="EMBL" id="MFC6755114.1"/>
    </source>
</evidence>
<dbReference type="Pfam" id="PF12158">
    <property type="entry name" value="DUF3592"/>
    <property type="match status" value="1"/>
</dbReference>
<feature type="non-terminal residue" evidence="3">
    <location>
        <position position="279"/>
    </location>
</feature>
<keyword evidence="1" id="KW-1133">Transmembrane helix</keyword>
<feature type="transmembrane region" description="Helical" evidence="1">
    <location>
        <begin position="100"/>
        <end position="123"/>
    </location>
</feature>
<dbReference type="AlphaFoldDB" id="A0ABD5SDU2"/>
<feature type="transmembrane region" description="Helical" evidence="1">
    <location>
        <begin position="158"/>
        <end position="178"/>
    </location>
</feature>
<dbReference type="EMBL" id="JBHSWW010000540">
    <property type="protein sequence ID" value="MFC6755114.1"/>
    <property type="molecule type" value="Genomic_DNA"/>
</dbReference>
<dbReference type="Proteomes" id="UP001596442">
    <property type="component" value="Unassembled WGS sequence"/>
</dbReference>
<evidence type="ECO:0000313" key="4">
    <source>
        <dbReference type="Proteomes" id="UP001596442"/>
    </source>
</evidence>
<keyword evidence="1" id="KW-0812">Transmembrane</keyword>
<feature type="transmembrane region" description="Helical" evidence="1">
    <location>
        <begin position="190"/>
        <end position="208"/>
    </location>
</feature>
<sequence length="279" mass="30874">MDQWQPVEAQLLSAKLNTHHGDDSTTYQALASYRYYFRGTAYESDRVGIMSGSDNIGSWQEDKARALKRALAKGGSISVYVNPDQPQKAVIYRELRWGMLGFKFIFVVVFGGVGVGLLVFSFYHRSATVPDLSTTSEAWLANKDWHNPIRSNAKAGLWGAWIFAIVWNAISSPIPFILPEELAKGNYPALIALLFPIIGAGLLVWAISATRQWLRFGPSPLRLNPYPGAIGGQVGGEVDVRLPYDANMAVAVTLACVHSYYSGSGKDRSRRESVEWQKD</sequence>
<dbReference type="RefSeq" id="WP_379784006.1">
    <property type="nucleotide sequence ID" value="NZ_JBHSWW010000540.1"/>
</dbReference>
<gene>
    <name evidence="3" type="ORF">ACFQEU_16835</name>
</gene>
<comment type="caution">
    <text evidence="3">The sequence shown here is derived from an EMBL/GenBank/DDBJ whole genome shotgun (WGS) entry which is preliminary data.</text>
</comment>
<accession>A0ABD5SDU2</accession>
<keyword evidence="1" id="KW-0472">Membrane</keyword>
<dbReference type="InterPro" id="IPR021994">
    <property type="entry name" value="DUF3592"/>
</dbReference>
<reference evidence="3 4" key="1">
    <citation type="journal article" date="2019" name="Int. J. Syst. Evol. Microbiol.">
        <title>The Global Catalogue of Microorganisms (GCM) 10K type strain sequencing project: providing services to taxonomists for standard genome sequencing and annotation.</title>
        <authorList>
            <consortium name="The Broad Institute Genomics Platform"/>
            <consortium name="The Broad Institute Genome Sequencing Center for Infectious Disease"/>
            <person name="Wu L."/>
            <person name="Ma J."/>
        </authorList>
    </citation>
    <scope>NUCLEOTIDE SEQUENCE [LARGE SCALE GENOMIC DNA]</scope>
    <source>
        <strain evidence="3 4">CGMCC 1.3239</strain>
    </source>
</reference>
<proteinExistence type="predicted"/>
<keyword evidence="4" id="KW-1185">Reference proteome</keyword>
<name>A0ABD5SDU2_9EURY</name>
<evidence type="ECO:0000256" key="1">
    <source>
        <dbReference type="SAM" id="Phobius"/>
    </source>
</evidence>
<organism evidence="3 4">
    <name type="scientific">Halorubrum tibetense</name>
    <dbReference type="NCBI Taxonomy" id="175631"/>
    <lineage>
        <taxon>Archaea</taxon>
        <taxon>Methanobacteriati</taxon>
        <taxon>Methanobacteriota</taxon>
        <taxon>Stenosarchaea group</taxon>
        <taxon>Halobacteria</taxon>
        <taxon>Halobacteriales</taxon>
        <taxon>Haloferacaceae</taxon>
        <taxon>Halorubrum</taxon>
    </lineage>
</organism>
<feature type="domain" description="DUF3592" evidence="2">
    <location>
        <begin position="8"/>
        <end position="95"/>
    </location>
</feature>